<keyword evidence="3 7" id="KW-0997">Cell inner membrane</keyword>
<reference evidence="10" key="2">
    <citation type="submission" date="2022-01" db="EMBL/GenBank/DDBJ databases">
        <title>Genetic Characterization of Carbapenem-resistant Citrobacter spp. from China: a multicenter study.</title>
        <authorList>
            <person name="Ye L."/>
        </authorList>
    </citation>
    <scope>NUCLEOTIDE SEQUENCE</scope>
    <source>
        <strain evidence="10">IR5432</strain>
        <strain evidence="11">IR5464</strain>
    </source>
</reference>
<evidence type="ECO:0000313" key="13">
    <source>
        <dbReference type="EMBL" id="MDX7148658.1"/>
    </source>
</evidence>
<feature type="transmembrane region" description="Helical" evidence="7">
    <location>
        <begin position="168"/>
        <end position="193"/>
    </location>
</feature>
<dbReference type="AlphaFoldDB" id="A0A5A9CCA8"/>
<comment type="subcellular location">
    <subcellularLocation>
        <location evidence="1 7">Cell inner membrane</location>
        <topology evidence="1 7">Multi-pass membrane protein</topology>
    </subcellularLocation>
</comment>
<dbReference type="GeneID" id="86978252"/>
<evidence type="ECO:0000256" key="1">
    <source>
        <dbReference type="ARBA" id="ARBA00004429"/>
    </source>
</evidence>
<dbReference type="EMBL" id="JAXABJ010000007">
    <property type="protein sequence ID" value="MDX7148658.1"/>
    <property type="molecule type" value="Genomic_DNA"/>
</dbReference>
<evidence type="ECO:0000313" key="14">
    <source>
        <dbReference type="EMBL" id="WOH43113.1"/>
    </source>
</evidence>
<evidence type="ECO:0000313" key="15">
    <source>
        <dbReference type="Proteomes" id="UP000323297"/>
    </source>
</evidence>
<evidence type="ECO:0000259" key="8">
    <source>
        <dbReference type="Pfam" id="PF06808"/>
    </source>
</evidence>
<dbReference type="RefSeq" id="WP_003830349.1">
    <property type="nucleotide sequence ID" value="NZ_AP022378.1"/>
</dbReference>
<keyword evidence="2" id="KW-1003">Cell membrane</keyword>
<dbReference type="PANTHER" id="PTHR33362:SF2">
    <property type="entry name" value="TRAP TRANSPORTER LARGE PERMEASE PROTEIN"/>
    <property type="match status" value="1"/>
</dbReference>
<dbReference type="PIRSF" id="PIRSF006066">
    <property type="entry name" value="HI0050"/>
    <property type="match status" value="1"/>
</dbReference>
<evidence type="ECO:0000256" key="2">
    <source>
        <dbReference type="ARBA" id="ARBA00022475"/>
    </source>
</evidence>
<feature type="domain" description="TRAP C4-dicarboxylate transport system permease DctM subunit" evidence="8">
    <location>
        <begin position="10"/>
        <end position="417"/>
    </location>
</feature>
<evidence type="ECO:0000313" key="9">
    <source>
        <dbReference type="EMBL" id="KAA1144447.1"/>
    </source>
</evidence>
<name>A0A5A9CCA8_9ENTR</name>
<keyword evidence="17" id="KW-1185">Reference proteome</keyword>
<evidence type="ECO:0000256" key="5">
    <source>
        <dbReference type="ARBA" id="ARBA00022989"/>
    </source>
</evidence>
<keyword evidence="7" id="KW-0813">Transport</keyword>
<feature type="transmembrane region" description="Helical" evidence="7">
    <location>
        <begin position="242"/>
        <end position="260"/>
    </location>
</feature>
<dbReference type="NCBIfam" id="TIGR00786">
    <property type="entry name" value="dctM"/>
    <property type="match status" value="1"/>
</dbReference>
<reference evidence="13" key="5">
    <citation type="submission" date="2023-11" db="EMBL/GenBank/DDBJ databases">
        <title>Detection of rare carbapenemases in Enterobacterales - comparison of two colorimetric and two CIM-based carbapenemase assays.</title>
        <authorList>
            <person name="Schaffarczyk L."/>
            <person name="Noster J."/>
            <person name="Stelzer Y."/>
            <person name="Sattler J."/>
            <person name="Gatermann S."/>
            <person name="Hamprecht A."/>
        </authorList>
    </citation>
    <scope>NUCLEOTIDE SEQUENCE</scope>
    <source>
        <strain evidence="13">CIM-Carb-133</strain>
    </source>
</reference>
<dbReference type="InterPro" id="IPR004681">
    <property type="entry name" value="TRAP_DctM"/>
</dbReference>
<dbReference type="EMBL" id="JAKIHV010000008">
    <property type="protein sequence ID" value="MDE9624300.1"/>
    <property type="molecule type" value="Genomic_DNA"/>
</dbReference>
<protein>
    <recommendedName>
        <fullName evidence="7">TRAP transporter large permease protein</fullName>
    </recommendedName>
</protein>
<dbReference type="Proteomes" id="UP000323297">
    <property type="component" value="Unassembled WGS sequence"/>
</dbReference>
<dbReference type="PANTHER" id="PTHR33362">
    <property type="entry name" value="SIALIC ACID TRAP TRANSPORTER PERMEASE PROTEIN SIAT-RELATED"/>
    <property type="match status" value="1"/>
</dbReference>
<dbReference type="Proteomes" id="UP001147005">
    <property type="component" value="Unassembled WGS sequence"/>
</dbReference>
<feature type="transmembrane region" description="Helical" evidence="7">
    <location>
        <begin position="55"/>
        <end position="73"/>
    </location>
</feature>
<evidence type="ECO:0000313" key="10">
    <source>
        <dbReference type="EMBL" id="MDE9618585.1"/>
    </source>
</evidence>
<keyword evidence="4 7" id="KW-0812">Transmembrane</keyword>
<sequence length="428" mass="45930">MDAFILVFTLGIMLAIGVPVAYAVGISAIIGAWYIDIPLEAVMIQLTSGVNKFSLLAIPFFILAGAIMAEGGIARRLVNFAYIFVGFIRGGLSLVNIVASTFFGAISGSSVADTASIGSVMIPEMDKKGYPRDFAAAVTASGSVQAILTPPSHNSVIYSLATGGTVSIAALFIAGILPGLLLSLSLMVMCVAFAHKRGYPKGERVPFRQALKIFVDTLWGLMTVVIIMGGILSGIFTATESAAIACLWAFFVTMFIYRDYKWSELPKLMFRTVKTVTIVMILIGFAAAFGAVMTYMQLPMRITEAFTSISDNKYVILMCINIMLLLIGTLMDMAPLILILTPVLLPVTNALGIDPVHFGMIMLVNLGIGLITPPVGSVLFVASAVSKQKIEQVVKAMLPFYLVLFLVLMLVTYIPAISLFLPKLFGVM</sequence>
<dbReference type="Proteomes" id="UP001271725">
    <property type="component" value="Unassembled WGS sequence"/>
</dbReference>
<feature type="transmembrane region" description="Helical" evidence="7">
    <location>
        <begin position="80"/>
        <end position="106"/>
    </location>
</feature>
<feature type="transmembrane region" description="Helical" evidence="7">
    <location>
        <begin position="314"/>
        <end position="331"/>
    </location>
</feature>
<gene>
    <name evidence="9" type="ORF">D3H66_08470</name>
    <name evidence="11" type="ORF">L2102_13295</name>
    <name evidence="10" type="ORF">L2111_10950</name>
    <name evidence="14" type="ORF">RY846_21350</name>
    <name evidence="12" type="ORF">RYZ90_14140</name>
    <name evidence="13" type="ORF">SJ265_12795</name>
</gene>
<evidence type="ECO:0000313" key="16">
    <source>
        <dbReference type="Proteomes" id="UP001269984"/>
    </source>
</evidence>
<keyword evidence="5 7" id="KW-1133">Transmembrane helix</keyword>
<feature type="transmembrane region" description="Helical" evidence="7">
    <location>
        <begin position="336"/>
        <end position="353"/>
    </location>
</feature>
<feature type="transmembrane region" description="Helical" evidence="7">
    <location>
        <begin position="213"/>
        <end position="236"/>
    </location>
</feature>
<accession>A0A5A9CCA8</accession>
<organism evidence="9 15">
    <name type="scientific">Citrobacter portucalensis</name>
    <dbReference type="NCBI Taxonomy" id="1639133"/>
    <lineage>
        <taxon>Bacteria</taxon>
        <taxon>Pseudomonadati</taxon>
        <taxon>Pseudomonadota</taxon>
        <taxon>Gammaproteobacteria</taxon>
        <taxon>Enterobacterales</taxon>
        <taxon>Enterobacteriaceae</taxon>
        <taxon>Citrobacter</taxon>
        <taxon>Citrobacter freundii complex</taxon>
    </lineage>
</organism>
<feature type="transmembrane region" description="Helical" evidence="7">
    <location>
        <begin position="272"/>
        <end position="294"/>
    </location>
</feature>
<reference evidence="14 17" key="4">
    <citation type="submission" date="2023-10" db="EMBL/GenBank/DDBJ databases">
        <title>SFO-1, KPC-2, NDM-1 were first reported in Portuguese citrobacter collected clinically.</title>
        <authorList>
            <person name="Guo K."/>
        </authorList>
    </citation>
    <scope>NUCLEOTIDE SEQUENCE [LARGE SCALE GENOMIC DNA]</scope>
    <source>
        <strain evidence="14 17">L2724hy</strain>
    </source>
</reference>
<dbReference type="Proteomes" id="UP001147046">
    <property type="component" value="Unassembled WGS sequence"/>
</dbReference>
<proteinExistence type="inferred from homology"/>
<evidence type="ECO:0000256" key="3">
    <source>
        <dbReference type="ARBA" id="ARBA00022519"/>
    </source>
</evidence>
<dbReference type="Pfam" id="PF06808">
    <property type="entry name" value="DctM"/>
    <property type="match status" value="1"/>
</dbReference>
<dbReference type="InterPro" id="IPR010656">
    <property type="entry name" value="DctM"/>
</dbReference>
<evidence type="ECO:0000256" key="6">
    <source>
        <dbReference type="ARBA" id="ARBA00023136"/>
    </source>
</evidence>
<dbReference type="GO" id="GO:0022857">
    <property type="term" value="F:transmembrane transporter activity"/>
    <property type="evidence" value="ECO:0007669"/>
    <property type="project" value="UniProtKB-UniRule"/>
</dbReference>
<dbReference type="EMBL" id="VTZD01000011">
    <property type="protein sequence ID" value="KAA1144447.1"/>
    <property type="molecule type" value="Genomic_DNA"/>
</dbReference>
<comment type="function">
    <text evidence="7">Part of the tripartite ATP-independent periplasmic (TRAP) transport system.</text>
</comment>
<feature type="transmembrane region" description="Helical" evidence="7">
    <location>
        <begin position="7"/>
        <end position="35"/>
    </location>
</feature>
<feature type="transmembrane region" description="Helical" evidence="7">
    <location>
        <begin position="398"/>
        <end position="421"/>
    </location>
</feature>
<evidence type="ECO:0000256" key="4">
    <source>
        <dbReference type="ARBA" id="ARBA00022692"/>
    </source>
</evidence>
<comment type="subunit">
    <text evidence="7">The complex comprises the extracytoplasmic solute receptor protein and the two transmembrane proteins.</text>
</comment>
<dbReference type="EMBL" id="JAKIHW010000010">
    <property type="protein sequence ID" value="MDE9618585.1"/>
    <property type="molecule type" value="Genomic_DNA"/>
</dbReference>
<evidence type="ECO:0000256" key="7">
    <source>
        <dbReference type="RuleBase" id="RU369079"/>
    </source>
</evidence>
<evidence type="ECO:0000313" key="11">
    <source>
        <dbReference type="EMBL" id="MDE9624300.1"/>
    </source>
</evidence>
<reference evidence="12 16" key="3">
    <citation type="submission" date="2023-10" db="EMBL/GenBank/DDBJ databases">
        <title>Fecal carriage and genetic characteristics of carbapenem-resistant Enterobacterales among healthy adults from four provinces of China.</title>
        <authorList>
            <person name="Li Y."/>
            <person name="Zhang R."/>
        </authorList>
    </citation>
    <scope>NUCLEOTIDE SEQUENCE [LARGE SCALE GENOMIC DNA]</scope>
    <source>
        <strain evidence="12 16">HN-71</strain>
    </source>
</reference>
<reference evidence="9 15" key="1">
    <citation type="submission" date="2019-08" db="EMBL/GenBank/DDBJ databases">
        <title>Draft genome sequence of Citrobacter portucalensis strain isolated from green turtle.</title>
        <authorList>
            <person name="Fernandes M.R."/>
            <person name="Sellera F.P."/>
            <person name="Goldeberg D.W."/>
            <person name="Costa D.C."/>
            <person name="Lincopan N."/>
        </authorList>
    </citation>
    <scope>NUCLEOTIDE SEQUENCE [LARGE SCALE GENOMIC DNA]</scope>
    <source>
        <strain evidence="9 15">TV06</strain>
    </source>
</reference>
<comment type="similarity">
    <text evidence="7">Belongs to the TRAP transporter large permease family.</text>
</comment>
<dbReference type="EMBL" id="CP136601">
    <property type="protein sequence ID" value="WOH43113.1"/>
    <property type="molecule type" value="Genomic_DNA"/>
</dbReference>
<dbReference type="EMBL" id="JAWPAZ010000005">
    <property type="protein sequence ID" value="MDW2634984.1"/>
    <property type="molecule type" value="Genomic_DNA"/>
</dbReference>
<dbReference type="Proteomes" id="UP001302613">
    <property type="component" value="Chromosome"/>
</dbReference>
<evidence type="ECO:0000313" key="12">
    <source>
        <dbReference type="EMBL" id="MDW2634984.1"/>
    </source>
</evidence>
<feature type="transmembrane region" description="Helical" evidence="7">
    <location>
        <begin position="359"/>
        <end position="386"/>
    </location>
</feature>
<dbReference type="GO" id="GO:0005886">
    <property type="term" value="C:plasma membrane"/>
    <property type="evidence" value="ECO:0007669"/>
    <property type="project" value="UniProtKB-SubCell"/>
</dbReference>
<dbReference type="Proteomes" id="UP001269984">
    <property type="component" value="Unassembled WGS sequence"/>
</dbReference>
<evidence type="ECO:0000313" key="17">
    <source>
        <dbReference type="Proteomes" id="UP001302613"/>
    </source>
</evidence>
<keyword evidence="6 7" id="KW-0472">Membrane</keyword>